<name>A0A124GMT4_PICGL</name>
<dbReference type="EMBL" id="LKAM01000010">
    <property type="protein sequence ID" value="KUM46641.1"/>
    <property type="molecule type" value="Genomic_DNA"/>
</dbReference>
<evidence type="ECO:0000313" key="1">
    <source>
        <dbReference type="EMBL" id="KUM46641.1"/>
    </source>
</evidence>
<geneLocation type="mitochondrion" evidence="1"/>
<gene>
    <name evidence="1" type="ORF">ABT39_MTgene1321</name>
</gene>
<accession>A0A124GMT4</accession>
<keyword evidence="1" id="KW-0496">Mitochondrion</keyword>
<reference evidence="1" key="1">
    <citation type="journal article" date="2015" name="Genome Biol. Evol.">
        <title>Organellar Genomes of White Spruce (Picea glauca): Assembly and Annotation.</title>
        <authorList>
            <person name="Jackman S.D."/>
            <person name="Warren R.L."/>
            <person name="Gibb E.A."/>
            <person name="Vandervalk B.P."/>
            <person name="Mohamadi H."/>
            <person name="Chu J."/>
            <person name="Raymond A."/>
            <person name="Pleasance S."/>
            <person name="Coope R."/>
            <person name="Wildung M.R."/>
            <person name="Ritland C.E."/>
            <person name="Bousquet J."/>
            <person name="Jones S.J."/>
            <person name="Bohlmann J."/>
            <person name="Birol I."/>
        </authorList>
    </citation>
    <scope>NUCLEOTIDE SEQUENCE [LARGE SCALE GENOMIC DNA]</scope>
    <source>
        <tissue evidence="1">Flushing bud</tissue>
    </source>
</reference>
<sequence>MVERLRSSPLWSSDYVPLPYGRATTFLSLMVESLNVPQFAS</sequence>
<dbReference type="AlphaFoldDB" id="A0A124GMT4"/>
<comment type="caution">
    <text evidence="1">The sequence shown here is derived from an EMBL/GenBank/DDBJ whole genome shotgun (WGS) entry which is preliminary data.</text>
</comment>
<organism evidence="1">
    <name type="scientific">Picea glauca</name>
    <name type="common">White spruce</name>
    <name type="synonym">Pinus glauca</name>
    <dbReference type="NCBI Taxonomy" id="3330"/>
    <lineage>
        <taxon>Eukaryota</taxon>
        <taxon>Viridiplantae</taxon>
        <taxon>Streptophyta</taxon>
        <taxon>Embryophyta</taxon>
        <taxon>Tracheophyta</taxon>
        <taxon>Spermatophyta</taxon>
        <taxon>Pinopsida</taxon>
        <taxon>Pinidae</taxon>
        <taxon>Conifers I</taxon>
        <taxon>Pinales</taxon>
        <taxon>Pinaceae</taxon>
        <taxon>Picea</taxon>
    </lineage>
</organism>
<proteinExistence type="predicted"/>
<protein>
    <submittedName>
        <fullName evidence="1">Uncharacterized protein</fullName>
    </submittedName>
</protein>